<dbReference type="Gene3D" id="3.30.2350.10">
    <property type="entry name" value="Pseudouridine synthase"/>
    <property type="match status" value="1"/>
</dbReference>
<evidence type="ECO:0000256" key="1">
    <source>
        <dbReference type="ARBA" id="ARBA00010876"/>
    </source>
</evidence>
<dbReference type="InterPro" id="IPR020103">
    <property type="entry name" value="PsdUridine_synth_cat_dom_sf"/>
</dbReference>
<evidence type="ECO:0000259" key="2">
    <source>
        <dbReference type="Pfam" id="PF00849"/>
    </source>
</evidence>
<dbReference type="GO" id="GO:0009982">
    <property type="term" value="F:pseudouridine synthase activity"/>
    <property type="evidence" value="ECO:0007669"/>
    <property type="project" value="InterPro"/>
</dbReference>
<dbReference type="InterPro" id="IPR006145">
    <property type="entry name" value="PsdUridine_synth_RsuA/RluA"/>
</dbReference>
<evidence type="ECO:0000313" key="3">
    <source>
        <dbReference type="EMBL" id="ONF45411.1"/>
    </source>
</evidence>
<dbReference type="PANTHER" id="PTHR21600">
    <property type="entry name" value="MITOCHONDRIAL RNA PSEUDOURIDINE SYNTHASE"/>
    <property type="match status" value="1"/>
</dbReference>
<dbReference type="PANTHER" id="PTHR21600:SF87">
    <property type="entry name" value="RNA PSEUDOURIDYLATE SYNTHASE DOMAIN-CONTAINING PROTEIN 1"/>
    <property type="match status" value="1"/>
</dbReference>
<gene>
    <name evidence="3" type="ORF">BTO32_02850</name>
</gene>
<sequence length="269" mass="30341">MKVTLDLTLDQRQTAVDALSAASGLPKSRIKDAMTKGACWTFRKGRQLRLRRAKQELDAGTRLLLYYDSAVLERTPPEPTLLADQRRYTVWFKPHGLLTQGSQWGDHCSLLRRVEQSLKRPVFLVHRLDAEAAGLVLIAHDRQAAGALSRRFAERTMSKIYRARVQGIPEPAEQRLDAPLDGKPARTWLRLLRAETDTDTSVLEVRIETGRKHQIRRHLAGIGHPIVGDRVYGTAASVPMQLMAVRLSFTCPLLGRPVDYGLPDEQRLQ</sequence>
<dbReference type="CDD" id="cd02869">
    <property type="entry name" value="PseudoU_synth_RluA_like"/>
    <property type="match status" value="1"/>
</dbReference>
<name>A0A1V2DYN9_9GAMM</name>
<dbReference type="SUPFAM" id="SSF55120">
    <property type="entry name" value="Pseudouridine synthase"/>
    <property type="match status" value="1"/>
</dbReference>
<comment type="caution">
    <text evidence="3">The sequence shown here is derived from an EMBL/GenBank/DDBJ whole genome shotgun (WGS) entry which is preliminary data.</text>
</comment>
<organism evidence="3 4">
    <name type="scientific">Marinobacter lutaoensis</name>
    <dbReference type="NCBI Taxonomy" id="135739"/>
    <lineage>
        <taxon>Bacteria</taxon>
        <taxon>Pseudomonadati</taxon>
        <taxon>Pseudomonadota</taxon>
        <taxon>Gammaproteobacteria</taxon>
        <taxon>Pseudomonadales</taxon>
        <taxon>Marinobacteraceae</taxon>
        <taxon>Marinobacter</taxon>
    </lineage>
</organism>
<dbReference type="GO" id="GO:0003723">
    <property type="term" value="F:RNA binding"/>
    <property type="evidence" value="ECO:0007669"/>
    <property type="project" value="InterPro"/>
</dbReference>
<comment type="similarity">
    <text evidence="1">Belongs to the pseudouridine synthase RluA family.</text>
</comment>
<keyword evidence="4" id="KW-1185">Reference proteome</keyword>
<dbReference type="Pfam" id="PF00849">
    <property type="entry name" value="PseudoU_synth_2"/>
    <property type="match status" value="1"/>
</dbReference>
<feature type="domain" description="Pseudouridine synthase RsuA/RluA-like" evidence="2">
    <location>
        <begin position="88"/>
        <end position="220"/>
    </location>
</feature>
<dbReference type="STRING" id="135739.BTO32_02850"/>
<reference evidence="3 4" key="1">
    <citation type="submission" date="2016-12" db="EMBL/GenBank/DDBJ databases">
        <title>Marinobacter lutaoensis whole genome sequencing.</title>
        <authorList>
            <person name="Verma A."/>
            <person name="Krishnamurthi S."/>
        </authorList>
    </citation>
    <scope>NUCLEOTIDE SEQUENCE [LARGE SCALE GENOMIC DNA]</scope>
    <source>
        <strain evidence="3 4">T5054</strain>
    </source>
</reference>
<proteinExistence type="inferred from homology"/>
<dbReference type="OrthoDB" id="9785808at2"/>
<dbReference type="GO" id="GO:0140098">
    <property type="term" value="F:catalytic activity, acting on RNA"/>
    <property type="evidence" value="ECO:0007669"/>
    <property type="project" value="UniProtKB-ARBA"/>
</dbReference>
<dbReference type="EMBL" id="MSCW01000001">
    <property type="protein sequence ID" value="ONF45411.1"/>
    <property type="molecule type" value="Genomic_DNA"/>
</dbReference>
<dbReference type="AlphaFoldDB" id="A0A1V2DYN9"/>
<dbReference type="Proteomes" id="UP000189339">
    <property type="component" value="Unassembled WGS sequence"/>
</dbReference>
<protein>
    <submittedName>
        <fullName evidence="3">RNA pseudouridine synthase</fullName>
    </submittedName>
</protein>
<dbReference type="GO" id="GO:0000455">
    <property type="term" value="P:enzyme-directed rRNA pseudouridine synthesis"/>
    <property type="evidence" value="ECO:0007669"/>
    <property type="project" value="TreeGrafter"/>
</dbReference>
<dbReference type="InterPro" id="IPR050188">
    <property type="entry name" value="RluA_PseudoU_synthase"/>
</dbReference>
<accession>A0A1V2DYN9</accession>
<evidence type="ECO:0000313" key="4">
    <source>
        <dbReference type="Proteomes" id="UP000189339"/>
    </source>
</evidence>